<dbReference type="Proteomes" id="UP001574673">
    <property type="component" value="Unassembled WGS sequence"/>
</dbReference>
<name>A0ABV4UEZ9_9RHOO</name>
<dbReference type="EMBL" id="JBEUWX010000002">
    <property type="protein sequence ID" value="MFA9950211.1"/>
    <property type="molecule type" value="Genomic_DNA"/>
</dbReference>
<evidence type="ECO:0000256" key="4">
    <source>
        <dbReference type="ARBA" id="ARBA00022833"/>
    </source>
</evidence>
<evidence type="ECO:0000313" key="8">
    <source>
        <dbReference type="EMBL" id="MFA9950211.1"/>
    </source>
</evidence>
<evidence type="ECO:0000256" key="5">
    <source>
        <dbReference type="ARBA" id="ARBA00023002"/>
    </source>
</evidence>
<evidence type="ECO:0000256" key="3">
    <source>
        <dbReference type="ARBA" id="ARBA00022723"/>
    </source>
</evidence>
<dbReference type="Pfam" id="PF08240">
    <property type="entry name" value="ADH_N"/>
    <property type="match status" value="1"/>
</dbReference>
<accession>A0ABV4UEZ9</accession>
<gene>
    <name evidence="8" type="ORF">ABCS64_07750</name>
</gene>
<dbReference type="InterPro" id="IPR013154">
    <property type="entry name" value="ADH-like_N"/>
</dbReference>
<evidence type="ECO:0000256" key="1">
    <source>
        <dbReference type="ARBA" id="ARBA00001947"/>
    </source>
</evidence>
<dbReference type="Gene3D" id="3.40.50.720">
    <property type="entry name" value="NAD(P)-binding Rossmann-like Domain"/>
    <property type="match status" value="1"/>
</dbReference>
<evidence type="ECO:0000313" key="9">
    <source>
        <dbReference type="Proteomes" id="UP001574673"/>
    </source>
</evidence>
<feature type="domain" description="Enoyl reductase (ER)" evidence="7">
    <location>
        <begin position="10"/>
        <end position="344"/>
    </location>
</feature>
<dbReference type="PANTHER" id="PTHR43161">
    <property type="entry name" value="SORBITOL DEHYDROGENASE"/>
    <property type="match status" value="1"/>
</dbReference>
<keyword evidence="3 6" id="KW-0479">Metal-binding</keyword>
<proteinExistence type="inferred from homology"/>
<comment type="caution">
    <text evidence="8">The sequence shown here is derived from an EMBL/GenBank/DDBJ whole genome shotgun (WGS) entry which is preliminary data.</text>
</comment>
<reference evidence="9" key="1">
    <citation type="submission" date="2024-06" db="EMBL/GenBank/DDBJ databases">
        <title>Radixoralia hellwigii gen. nov., sp nov., isolated from a root canal in the human oral cavity.</title>
        <authorList>
            <person name="Bartsch S."/>
            <person name="Wittmer A."/>
            <person name="Schulz A.-K."/>
            <person name="Neumann-Schaal M."/>
            <person name="Wolf J."/>
            <person name="Gronow S."/>
            <person name="Tennert C."/>
            <person name="Haecker G."/>
            <person name="Cieplik F."/>
            <person name="Al-Ahmad A."/>
        </authorList>
    </citation>
    <scope>NUCLEOTIDE SEQUENCE [LARGE SCALE GENOMIC DNA]</scope>
    <source>
        <strain evidence="9">Wk13</strain>
    </source>
</reference>
<dbReference type="SUPFAM" id="SSF50129">
    <property type="entry name" value="GroES-like"/>
    <property type="match status" value="1"/>
</dbReference>
<dbReference type="Gene3D" id="3.90.180.10">
    <property type="entry name" value="Medium-chain alcohol dehydrogenases, catalytic domain"/>
    <property type="match status" value="1"/>
</dbReference>
<protein>
    <submittedName>
        <fullName evidence="8">L-idonate 5-dehydrogenase</fullName>
    </submittedName>
</protein>
<dbReference type="SUPFAM" id="SSF51735">
    <property type="entry name" value="NAD(P)-binding Rossmann-fold domains"/>
    <property type="match status" value="1"/>
</dbReference>
<dbReference type="PROSITE" id="PS00059">
    <property type="entry name" value="ADH_ZINC"/>
    <property type="match status" value="1"/>
</dbReference>
<dbReference type="Pfam" id="PF00107">
    <property type="entry name" value="ADH_zinc_N"/>
    <property type="match status" value="1"/>
</dbReference>
<dbReference type="InterPro" id="IPR002328">
    <property type="entry name" value="ADH_Zn_CS"/>
</dbReference>
<keyword evidence="9" id="KW-1185">Reference proteome</keyword>
<keyword evidence="4 6" id="KW-0862">Zinc</keyword>
<dbReference type="RefSeq" id="WP_418891282.1">
    <property type="nucleotide sequence ID" value="NZ_JBEUWX010000002.1"/>
</dbReference>
<organism evidence="8 9">
    <name type="scientific">Dentiradicibacter hellwigii</name>
    <dbReference type="NCBI Taxonomy" id="3149053"/>
    <lineage>
        <taxon>Bacteria</taxon>
        <taxon>Pseudomonadati</taxon>
        <taxon>Pseudomonadota</taxon>
        <taxon>Betaproteobacteria</taxon>
        <taxon>Rhodocyclales</taxon>
        <taxon>Rhodocyclaceae</taxon>
        <taxon>Dentiradicibacter</taxon>
    </lineage>
</organism>
<evidence type="ECO:0000256" key="6">
    <source>
        <dbReference type="RuleBase" id="RU361277"/>
    </source>
</evidence>
<evidence type="ECO:0000259" key="7">
    <source>
        <dbReference type="SMART" id="SM00829"/>
    </source>
</evidence>
<dbReference type="SMART" id="SM00829">
    <property type="entry name" value="PKS_ER"/>
    <property type="match status" value="1"/>
</dbReference>
<dbReference type="PANTHER" id="PTHR43161:SF9">
    <property type="entry name" value="SORBITOL DEHYDROGENASE"/>
    <property type="match status" value="1"/>
</dbReference>
<keyword evidence="5" id="KW-0560">Oxidoreductase</keyword>
<dbReference type="CDD" id="cd08232">
    <property type="entry name" value="idonate-5-DH"/>
    <property type="match status" value="1"/>
</dbReference>
<evidence type="ECO:0000256" key="2">
    <source>
        <dbReference type="ARBA" id="ARBA00008072"/>
    </source>
</evidence>
<comment type="cofactor">
    <cofactor evidence="1 6">
        <name>Zn(2+)</name>
        <dbReference type="ChEBI" id="CHEBI:29105"/>
    </cofactor>
</comment>
<dbReference type="InterPro" id="IPR011032">
    <property type="entry name" value="GroES-like_sf"/>
</dbReference>
<dbReference type="InterPro" id="IPR013149">
    <property type="entry name" value="ADH-like_C"/>
</dbReference>
<dbReference type="InterPro" id="IPR036291">
    <property type="entry name" value="NAD(P)-bd_dom_sf"/>
</dbReference>
<comment type="similarity">
    <text evidence="2 6">Belongs to the zinc-containing alcohol dehydrogenase family.</text>
</comment>
<dbReference type="InterPro" id="IPR020843">
    <property type="entry name" value="ER"/>
</dbReference>
<sequence length="347" mass="37106">METRACVLYKQEDVRIETRPVGDVGPHQVLVRVGAGGICGSDIHYYWEGGIGTIRVTAPIILGHEVAGTVEAVGDKVTRVRPGDRVALSPSRPCDTCKFCLSGEQQHCLNMRFFGSAMLTPHTDGAFRDHLVAEDYQCELVGDQVSLGEAACAEPLAVCVHALNQAGNLMGRRILVTGAGPIGALLIGAARVAGAQEIIAMDISQAPLNAALAMGATAVINSAKEPDRLMHDYSVEKGYFDVAFECTGVGAVLKQAFPVVRPRGTIVQVGISGGADLPVNALVGKEIRLVGSQRFHKEYAVAAALIRERRIDVKPIITQTLPMERIAEAFQIARDRSTQLKVQLSFA</sequence>